<dbReference type="Proteomes" id="UP000295131">
    <property type="component" value="Unassembled WGS sequence"/>
</dbReference>
<protein>
    <submittedName>
        <fullName evidence="2">DUF1223 domain-containing protein</fullName>
    </submittedName>
</protein>
<dbReference type="AlphaFoldDB" id="A0A4R5PMF3"/>
<comment type="caution">
    <text evidence="2">The sequence shown here is derived from an EMBL/GenBank/DDBJ whole genome shotgun (WGS) entry which is preliminary data.</text>
</comment>
<organism evidence="2 3">
    <name type="scientific">Pseudohoeflea suaedae</name>
    <dbReference type="NCBI Taxonomy" id="877384"/>
    <lineage>
        <taxon>Bacteria</taxon>
        <taxon>Pseudomonadati</taxon>
        <taxon>Pseudomonadota</taxon>
        <taxon>Alphaproteobacteria</taxon>
        <taxon>Hyphomicrobiales</taxon>
        <taxon>Rhizobiaceae</taxon>
        <taxon>Pseudohoeflea</taxon>
    </lineage>
</organism>
<evidence type="ECO:0000313" key="3">
    <source>
        <dbReference type="Proteomes" id="UP000295131"/>
    </source>
</evidence>
<gene>
    <name evidence="2" type="ORF">E2A64_00765</name>
</gene>
<dbReference type="SUPFAM" id="SSF52833">
    <property type="entry name" value="Thioredoxin-like"/>
    <property type="match status" value="1"/>
</dbReference>
<evidence type="ECO:0000313" key="2">
    <source>
        <dbReference type="EMBL" id="TDH37711.1"/>
    </source>
</evidence>
<accession>A0A4R5PMF3</accession>
<dbReference type="RefSeq" id="WP_133282549.1">
    <property type="nucleotide sequence ID" value="NZ_SMSI01000001.1"/>
</dbReference>
<reference evidence="2 3" key="1">
    <citation type="journal article" date="2013" name="Int. J. Syst. Evol. Microbiol.">
        <title>Hoeflea suaedae sp. nov., an endophytic bacterium isolated from the root of the halophyte Suaeda maritima.</title>
        <authorList>
            <person name="Chung E.J."/>
            <person name="Park J.A."/>
            <person name="Pramanik P."/>
            <person name="Bibi F."/>
            <person name="Jeon C.O."/>
            <person name="Chung Y.R."/>
        </authorList>
    </citation>
    <scope>NUCLEOTIDE SEQUENCE [LARGE SCALE GENOMIC DNA]</scope>
    <source>
        <strain evidence="2 3">YC6898</strain>
    </source>
</reference>
<sequence>MIRHLQSALLFLSLAVPAFSAQAGELRGVVELFTSQGCSSCPRADAELGRLVEEGDILALSYHVDYWNYLGWKDTLSDAANTERQKGYARTLGSASVYTPQAVVNGRDHANGGDDAAIKALLAGFEKKGMGLTVDVGLKRSGDTIDVTIGEMPAGGDAAGRAEIVVAYFDKANTVEIPRGENRGKRITYHHSVRNFEIIGMWSGEQMEIKLPRSVLGEDGQRGCAIILQRMDAKGRPGAILGAAMLASGEAG</sequence>
<dbReference type="PANTHER" id="PTHR36057:SF1">
    <property type="entry name" value="LIPOPROTEIN LIPID ATTACHMENT SITE-LIKE PROTEIN, PUTATIVE (DUF1223)-RELATED"/>
    <property type="match status" value="1"/>
</dbReference>
<keyword evidence="3" id="KW-1185">Reference proteome</keyword>
<dbReference type="OrthoDB" id="9808254at2"/>
<dbReference type="EMBL" id="SMSI01000001">
    <property type="protein sequence ID" value="TDH37711.1"/>
    <property type="molecule type" value="Genomic_DNA"/>
</dbReference>
<evidence type="ECO:0000256" key="1">
    <source>
        <dbReference type="SAM" id="SignalP"/>
    </source>
</evidence>
<dbReference type="Pfam" id="PF06764">
    <property type="entry name" value="DUF1223"/>
    <property type="match status" value="1"/>
</dbReference>
<feature type="chain" id="PRO_5020860279" evidence="1">
    <location>
        <begin position="24"/>
        <end position="252"/>
    </location>
</feature>
<dbReference type="InterPro" id="IPR010634">
    <property type="entry name" value="DUF1223"/>
</dbReference>
<keyword evidence="1" id="KW-0732">Signal</keyword>
<dbReference type="PANTHER" id="PTHR36057">
    <property type="match status" value="1"/>
</dbReference>
<name>A0A4R5PMF3_9HYPH</name>
<proteinExistence type="predicted"/>
<feature type="signal peptide" evidence="1">
    <location>
        <begin position="1"/>
        <end position="23"/>
    </location>
</feature>
<dbReference type="InterPro" id="IPR036249">
    <property type="entry name" value="Thioredoxin-like_sf"/>
</dbReference>